<evidence type="ECO:0000256" key="3">
    <source>
        <dbReference type="ARBA" id="ARBA00022989"/>
    </source>
</evidence>
<name>G4T9T5_SERID</name>
<dbReference type="GO" id="GO:0004222">
    <property type="term" value="F:metalloendopeptidase activity"/>
    <property type="evidence" value="ECO:0007669"/>
    <property type="project" value="InterPro"/>
</dbReference>
<reference evidence="8 9" key="1">
    <citation type="journal article" date="2011" name="PLoS Pathog.">
        <title>Endophytic Life Strategies Decoded by Genome and Transcriptome Analyses of the Mutualistic Root Symbiont Piriformospora indica.</title>
        <authorList>
            <person name="Zuccaro A."/>
            <person name="Lahrmann U."/>
            <person name="Guldener U."/>
            <person name="Langen G."/>
            <person name="Pfiffi S."/>
            <person name="Biedenkopf D."/>
            <person name="Wong P."/>
            <person name="Samans B."/>
            <person name="Grimm C."/>
            <person name="Basiewicz M."/>
            <person name="Murat C."/>
            <person name="Martin F."/>
            <person name="Kogel K.H."/>
        </authorList>
    </citation>
    <scope>NUCLEOTIDE SEQUENCE [LARGE SCALE GENOMIC DNA]</scope>
    <source>
        <strain evidence="8 9">DSM 11827</strain>
    </source>
</reference>
<dbReference type="AlphaFoldDB" id="G4T9T5"/>
<gene>
    <name evidence="8" type="ORF">PIIN_01956</name>
</gene>
<feature type="transmembrane region" description="Helical" evidence="6">
    <location>
        <begin position="257"/>
        <end position="278"/>
    </location>
</feature>
<dbReference type="OrthoDB" id="7694678at2759"/>
<evidence type="ECO:0000256" key="5">
    <source>
        <dbReference type="ARBA" id="ARBA00032658"/>
    </source>
</evidence>
<dbReference type="Pfam" id="PF02163">
    <property type="entry name" value="Peptidase_M50"/>
    <property type="match status" value="1"/>
</dbReference>
<organism evidence="8 9">
    <name type="scientific">Serendipita indica (strain DSM 11827)</name>
    <name type="common">Root endophyte fungus</name>
    <name type="synonym">Piriformospora indica</name>
    <dbReference type="NCBI Taxonomy" id="1109443"/>
    <lineage>
        <taxon>Eukaryota</taxon>
        <taxon>Fungi</taxon>
        <taxon>Dikarya</taxon>
        <taxon>Basidiomycota</taxon>
        <taxon>Agaricomycotina</taxon>
        <taxon>Agaricomycetes</taxon>
        <taxon>Sebacinales</taxon>
        <taxon>Serendipitaceae</taxon>
        <taxon>Serendipita</taxon>
    </lineage>
</organism>
<dbReference type="GO" id="GO:0016020">
    <property type="term" value="C:membrane"/>
    <property type="evidence" value="ECO:0007669"/>
    <property type="project" value="InterPro"/>
</dbReference>
<sequence>MSLINLFLSILFPWSLLYGIRYLRVRYWPSTSSLPLTLNPRHAIKRRQVFYDHISWSSSTLDIGLLWLKYETKRWNSLFAPSFVFAFGGETNAASSHTLRARLRKALHVFYTVGAAVSIGLLTVGMVLLTWSAFGVIWRMLAWLGRGDTQKKGLHKRDSPLPQTESDGAGLHALIPGVTVPLSDLPIILLVLCLTGVVHEIGHGITATLESVRVTSTGFHLHIAIPTFFVSLSPSSVGTLPNAARLRIATAGAWHNIITWGVLVLFGSSTLSAILGMFPFASFSTNSSNSPFGEDNCKPTSDCTKPPTIPSAWDQSRPSRIWSLLGYRNMQLRGLVVVDVSLDSPLVDYIPVGSVVTKIDDLRLGGTGLVGQSSPTGMHRWYSHLTRSVEQEVKGIQEDSGWCVPESWYHQQPTACCSAATANSTGSCFSTREAATVTNTTARRCLDPLPLFTYQHRLSRGQEGSNPSAINTTATSSAYGARCHVVCLRPDGDSTTYACVRPHINPTLDASEWLLRIEFEEPPWMRSTSRSSSVPDSITNHFAGPNEVKTLPRIPTRLIVYKGPTVDVLNQVTVGYLQPRTYLFPPISLPNLMRVHLPLMFGRFLDYTARLSLSLAFFNLLPVQGLDGGVVLACVLHWLLIGRDGTRPGEEFDIEMLEQGESPRSRVRRNAVWDEAKVGKLERITSWTCLGLGALVVLATVWKDVT</sequence>
<protein>
    <recommendedName>
        <fullName evidence="5">Endopeptidase S2P</fullName>
    </recommendedName>
</protein>
<feature type="transmembrane region" description="Helical" evidence="6">
    <location>
        <begin position="6"/>
        <end position="23"/>
    </location>
</feature>
<comment type="subcellular location">
    <subcellularLocation>
        <location evidence="1">Endomembrane system</location>
        <topology evidence="1">Multi-pass membrane protein</topology>
    </subcellularLocation>
</comment>
<dbReference type="eggNOG" id="KOG2921">
    <property type="taxonomic scope" value="Eukaryota"/>
</dbReference>
<feature type="transmembrane region" description="Helical" evidence="6">
    <location>
        <begin position="219"/>
        <end position="237"/>
    </location>
</feature>
<evidence type="ECO:0000259" key="7">
    <source>
        <dbReference type="Pfam" id="PF02163"/>
    </source>
</evidence>
<dbReference type="PRINTS" id="PR01000">
    <property type="entry name" value="SREBPS2PTASE"/>
</dbReference>
<dbReference type="GO" id="GO:1905897">
    <property type="term" value="P:regulation of response to endoplasmic reticulum stress"/>
    <property type="evidence" value="ECO:0007669"/>
    <property type="project" value="TreeGrafter"/>
</dbReference>
<feature type="domain" description="Peptidase M50" evidence="7">
    <location>
        <begin position="188"/>
        <end position="638"/>
    </location>
</feature>
<dbReference type="CDD" id="cd05709">
    <property type="entry name" value="S2P-M50"/>
    <property type="match status" value="1"/>
</dbReference>
<dbReference type="GO" id="GO:0031293">
    <property type="term" value="P:membrane protein intracellular domain proteolysis"/>
    <property type="evidence" value="ECO:0007669"/>
    <property type="project" value="TreeGrafter"/>
</dbReference>
<dbReference type="GO" id="GO:0012505">
    <property type="term" value="C:endomembrane system"/>
    <property type="evidence" value="ECO:0007669"/>
    <property type="project" value="UniProtKB-SubCell"/>
</dbReference>
<dbReference type="InterPro" id="IPR001193">
    <property type="entry name" value="MBTPS2"/>
</dbReference>
<feature type="transmembrane region" description="Helical" evidence="6">
    <location>
        <begin position="109"/>
        <end position="134"/>
    </location>
</feature>
<dbReference type="PANTHER" id="PTHR13325:SF3">
    <property type="entry name" value="MEMBRANE-BOUND TRANSCRIPTION FACTOR SITE-2 PROTEASE"/>
    <property type="match status" value="1"/>
</dbReference>
<dbReference type="STRING" id="1109443.G4T9T5"/>
<dbReference type="Proteomes" id="UP000007148">
    <property type="component" value="Unassembled WGS sequence"/>
</dbReference>
<proteinExistence type="predicted"/>
<evidence type="ECO:0000256" key="2">
    <source>
        <dbReference type="ARBA" id="ARBA00022692"/>
    </source>
</evidence>
<keyword evidence="2 6" id="KW-0812">Transmembrane</keyword>
<dbReference type="GO" id="GO:0005737">
    <property type="term" value="C:cytoplasm"/>
    <property type="evidence" value="ECO:0007669"/>
    <property type="project" value="TreeGrafter"/>
</dbReference>
<dbReference type="HOGENOM" id="CLU_021808_0_0_1"/>
<keyword evidence="3 6" id="KW-1133">Transmembrane helix</keyword>
<evidence type="ECO:0000313" key="9">
    <source>
        <dbReference type="Proteomes" id="UP000007148"/>
    </source>
</evidence>
<dbReference type="InParanoid" id="G4T9T5"/>
<evidence type="ECO:0000256" key="1">
    <source>
        <dbReference type="ARBA" id="ARBA00004127"/>
    </source>
</evidence>
<accession>G4T9T5</accession>
<dbReference type="PANTHER" id="PTHR13325">
    <property type="entry name" value="PROTEASE M50 MEMBRANE-BOUND TRANSCRIPTION FACTOR SITE 2 PROTEASE"/>
    <property type="match status" value="1"/>
</dbReference>
<dbReference type="EMBL" id="CAFZ01000025">
    <property type="protein sequence ID" value="CCA68088.1"/>
    <property type="molecule type" value="Genomic_DNA"/>
</dbReference>
<dbReference type="InterPro" id="IPR008915">
    <property type="entry name" value="Peptidase_M50"/>
</dbReference>
<dbReference type="OMA" id="WFARCER"/>
<keyword evidence="4 6" id="KW-0472">Membrane</keyword>
<keyword evidence="9" id="KW-1185">Reference proteome</keyword>
<evidence type="ECO:0000313" key="8">
    <source>
        <dbReference type="EMBL" id="CCA68088.1"/>
    </source>
</evidence>
<evidence type="ECO:0000256" key="4">
    <source>
        <dbReference type="ARBA" id="ARBA00023136"/>
    </source>
</evidence>
<evidence type="ECO:0000256" key="6">
    <source>
        <dbReference type="SAM" id="Phobius"/>
    </source>
</evidence>
<comment type="caution">
    <text evidence="8">The sequence shown here is derived from an EMBL/GenBank/DDBJ whole genome shotgun (WGS) entry which is preliminary data.</text>
</comment>